<comment type="similarity">
    <text evidence="5">Belongs to the FNT transporter (TC 1.A.16) family.</text>
</comment>
<evidence type="ECO:0000313" key="10">
    <source>
        <dbReference type="EMBL" id="TCS38889.1"/>
    </source>
</evidence>
<evidence type="ECO:0000256" key="5">
    <source>
        <dbReference type="ARBA" id="ARBA00049660"/>
    </source>
</evidence>
<dbReference type="InterPro" id="IPR000292">
    <property type="entry name" value="For/NO2_transpt"/>
</dbReference>
<keyword evidence="7" id="KW-0129">CBS domain</keyword>
<feature type="transmembrane region" description="Helical" evidence="8">
    <location>
        <begin position="269"/>
        <end position="291"/>
    </location>
</feature>
<comment type="caution">
    <text evidence="10">The sequence shown here is derived from an EMBL/GenBank/DDBJ whole genome shotgun (WGS) entry which is preliminary data.</text>
</comment>
<feature type="domain" description="CBS" evidence="9">
    <location>
        <begin position="350"/>
        <end position="409"/>
    </location>
</feature>
<evidence type="ECO:0000256" key="6">
    <source>
        <dbReference type="NCBIfam" id="TIGR04060"/>
    </source>
</evidence>
<feature type="transmembrane region" description="Helical" evidence="8">
    <location>
        <begin position="207"/>
        <end position="226"/>
    </location>
</feature>
<keyword evidence="11" id="KW-1185">Reference proteome</keyword>
<gene>
    <name evidence="10" type="ORF">BCF53_11454</name>
</gene>
<dbReference type="NCBIfam" id="TIGR04060">
    <property type="entry name" value="formate_focA"/>
    <property type="match status" value="1"/>
</dbReference>
<comment type="subcellular location">
    <subcellularLocation>
        <location evidence="1">Membrane</location>
        <topology evidence="1">Multi-pass membrane protein</topology>
    </subcellularLocation>
</comment>
<name>A0A4R3I4I9_9GAMM</name>
<evidence type="ECO:0000256" key="8">
    <source>
        <dbReference type="SAM" id="Phobius"/>
    </source>
</evidence>
<dbReference type="GO" id="GO:0015499">
    <property type="term" value="F:formate transmembrane transporter activity"/>
    <property type="evidence" value="ECO:0007669"/>
    <property type="project" value="UniProtKB-UniRule"/>
</dbReference>
<protein>
    <recommendedName>
        <fullName evidence="6">Formate transporter FocA</fullName>
    </recommendedName>
</protein>
<proteinExistence type="inferred from homology"/>
<feature type="transmembrane region" description="Helical" evidence="8">
    <location>
        <begin position="87"/>
        <end position="115"/>
    </location>
</feature>
<keyword evidence="3 8" id="KW-1133">Transmembrane helix</keyword>
<evidence type="ECO:0000259" key="9">
    <source>
        <dbReference type="PROSITE" id="PS51371"/>
    </source>
</evidence>
<evidence type="ECO:0000256" key="3">
    <source>
        <dbReference type="ARBA" id="ARBA00022989"/>
    </source>
</evidence>
<reference evidence="10 11" key="1">
    <citation type="submission" date="2019-03" db="EMBL/GenBank/DDBJ databases">
        <title>Genomic Encyclopedia of Archaeal and Bacterial Type Strains, Phase II (KMG-II): from individual species to whole genera.</title>
        <authorList>
            <person name="Goeker M."/>
        </authorList>
    </citation>
    <scope>NUCLEOTIDE SEQUENCE [LARGE SCALE GENOMIC DNA]</scope>
    <source>
        <strain evidence="10 11">DSM 15388</strain>
    </source>
</reference>
<dbReference type="GO" id="GO:0005886">
    <property type="term" value="C:plasma membrane"/>
    <property type="evidence" value="ECO:0007669"/>
    <property type="project" value="UniProtKB-UniRule"/>
</dbReference>
<dbReference type="RefSeq" id="WP_132702672.1">
    <property type="nucleotide sequence ID" value="NZ_SLZR01000014.1"/>
</dbReference>
<dbReference type="InterPro" id="IPR023271">
    <property type="entry name" value="Aquaporin-like"/>
</dbReference>
<dbReference type="InterPro" id="IPR024002">
    <property type="entry name" value="For/NO2_transpt_CS"/>
</dbReference>
<dbReference type="InterPro" id="IPR023999">
    <property type="entry name" value="Formate_transptr_FocA"/>
</dbReference>
<evidence type="ECO:0000256" key="7">
    <source>
        <dbReference type="PROSITE-ProRule" id="PRU00703"/>
    </source>
</evidence>
<dbReference type="Pfam" id="PF01226">
    <property type="entry name" value="Form_Nir_trans"/>
    <property type="match status" value="1"/>
</dbReference>
<keyword evidence="4 8" id="KW-0472">Membrane</keyword>
<dbReference type="PANTHER" id="PTHR30520">
    <property type="entry name" value="FORMATE TRANSPORTER-RELATED"/>
    <property type="match status" value="1"/>
</dbReference>
<dbReference type="OrthoDB" id="9786493at2"/>
<dbReference type="SMART" id="SM00116">
    <property type="entry name" value="CBS"/>
    <property type="match status" value="1"/>
</dbReference>
<dbReference type="NCBIfam" id="TIGR00790">
    <property type="entry name" value="fnt"/>
    <property type="match status" value="1"/>
</dbReference>
<dbReference type="EMBL" id="SLZR01000014">
    <property type="protein sequence ID" value="TCS38889.1"/>
    <property type="molecule type" value="Genomic_DNA"/>
</dbReference>
<dbReference type="AlphaFoldDB" id="A0A4R3I4I9"/>
<feature type="transmembrane region" description="Helical" evidence="8">
    <location>
        <begin position="175"/>
        <end position="195"/>
    </location>
</feature>
<evidence type="ECO:0000256" key="4">
    <source>
        <dbReference type="ARBA" id="ARBA00023136"/>
    </source>
</evidence>
<dbReference type="Gene3D" id="3.10.580.10">
    <property type="entry name" value="CBS-domain"/>
    <property type="match status" value="1"/>
</dbReference>
<dbReference type="SUPFAM" id="SSF54631">
    <property type="entry name" value="CBS-domain pair"/>
    <property type="match status" value="1"/>
</dbReference>
<evidence type="ECO:0000256" key="2">
    <source>
        <dbReference type="ARBA" id="ARBA00022692"/>
    </source>
</evidence>
<keyword evidence="2 8" id="KW-0812">Transmembrane</keyword>
<dbReference type="PROSITE" id="PS01005">
    <property type="entry name" value="FORMATE_NITRITE_TP_1"/>
    <property type="match status" value="1"/>
</dbReference>
<organism evidence="10 11">
    <name type="scientific">Reinekea marinisedimentorum</name>
    <dbReference type="NCBI Taxonomy" id="230495"/>
    <lineage>
        <taxon>Bacteria</taxon>
        <taxon>Pseudomonadati</taxon>
        <taxon>Pseudomonadota</taxon>
        <taxon>Gammaproteobacteria</taxon>
        <taxon>Oceanospirillales</taxon>
        <taxon>Saccharospirillaceae</taxon>
        <taxon>Reinekea</taxon>
    </lineage>
</organism>
<dbReference type="Proteomes" id="UP000295793">
    <property type="component" value="Unassembled WGS sequence"/>
</dbReference>
<accession>A0A4R3I4I9</accession>
<feature type="transmembrane region" description="Helical" evidence="8">
    <location>
        <begin position="127"/>
        <end position="146"/>
    </location>
</feature>
<dbReference type="Pfam" id="PF00571">
    <property type="entry name" value="CBS"/>
    <property type="match status" value="1"/>
</dbReference>
<sequence length="521" mass="56396">MNSAQPTVVRRFTGMPPVEVPKPVKKSLTEEAGDYGKAKAEKSFAQSFGLAVFAGAFIAIAFVFYITVTTGAGHEASWGLVRLTGGIAFSLGLILVVIAGGELFTSTVLTSIAWAQQRISTGQMLGCWARVYAGNFVGAMLMLALVTGGKMFDLDAGAWGLNAIHIAHHKLQHTWLQAFSLGILCNLMVCLGVWMTFATKDVMAKTFLLILPVAMFVSSGFEHSIANMFMVPLGLSIKALASPEFFTSLGSSAHEFADLTIANFISKNLIPVTLGNIVGGGLFVGIGYWLVDKKPAAAAPVAVAPVTTHTSALKLVSNQPITAQPTNTEISGEKKIMNTAMKKATVRDLMIANAIVLSPDMTLVETLRIMAEQDVRVLPVADTQQRLLGVVSEHDVLRYLWSEEFSAASDWRIRDIMQTDVLTVEPGNSIVDLIEFMTVDREKLFPVNDSGFITANVYQSYEERLKTARAQRPSVYPVVHQDTLCGVIRRIDIIKHLASVVTEEGSEPAAVRRVSSELSKA</sequence>
<dbReference type="InterPro" id="IPR000644">
    <property type="entry name" value="CBS_dom"/>
</dbReference>
<dbReference type="PANTHER" id="PTHR30520:SF6">
    <property type="entry name" value="FORMATE_NITRATE FAMILY TRANSPORTER (EUROFUNG)"/>
    <property type="match status" value="1"/>
</dbReference>
<dbReference type="Gene3D" id="1.20.1080.10">
    <property type="entry name" value="Glycerol uptake facilitator protein"/>
    <property type="match status" value="1"/>
</dbReference>
<evidence type="ECO:0000313" key="11">
    <source>
        <dbReference type="Proteomes" id="UP000295793"/>
    </source>
</evidence>
<dbReference type="InterPro" id="IPR046342">
    <property type="entry name" value="CBS_dom_sf"/>
</dbReference>
<evidence type="ECO:0000256" key="1">
    <source>
        <dbReference type="ARBA" id="ARBA00004141"/>
    </source>
</evidence>
<feature type="transmembrane region" description="Helical" evidence="8">
    <location>
        <begin position="47"/>
        <end position="67"/>
    </location>
</feature>
<dbReference type="PROSITE" id="PS51371">
    <property type="entry name" value="CBS"/>
    <property type="match status" value="1"/>
</dbReference>